<dbReference type="Proteomes" id="UP000598996">
    <property type="component" value="Unassembled WGS sequence"/>
</dbReference>
<sequence length="524" mass="56917">MRGARAPGLVAKLVERPPALPRGMSLRGSPERGILWIDTGPVWLLDPGVRQRLTRNLAEATTLLADALARRLGELVPNAWLPAADGPGWLCADLHAVEVANDTQRELCANQFRRFVPELIALTGRAAFGPGHVEASGSRRLAEATDHVPARYLDSASQAHLGRMRESLRRDHGIARLEHMDVNPLGGPAYPFPAVELRCIDGQLLPRTAVAHALLVQAIAMAARRLEQEGRRVPPIPDRVLDRDRSRAIATGIAARLENDLKNRPPAATMRLVELIDTLVPELAAMQVEPAELATLTGGLSILDAHPRAVCGENDLWRAEPLGDRLGRRLTDPKWLATDHLAAVNQQLAPGATAMATRFWEDRLAAQRTPRRRAGRSSAGRAARDLFEQLGGEPAEPVVLAAIERYLAAGGPIRLHDELRRTGADAKQLRRSLRPAAEARRTLSRVPDDWARGAAAAAVQLARTGGRALVSLRLPQAERETATKALMPVLADPPAGVRLLVINDSLFQDKVNIEILAVRRGGAR</sequence>
<evidence type="ECO:0000313" key="1">
    <source>
        <dbReference type="EMBL" id="MBL7258010.1"/>
    </source>
</evidence>
<dbReference type="InterPro" id="IPR014746">
    <property type="entry name" value="Gln_synth/guanido_kin_cat_dom"/>
</dbReference>
<proteinExistence type="predicted"/>
<dbReference type="Gene3D" id="3.30.590.20">
    <property type="match status" value="1"/>
</dbReference>
<keyword evidence="2" id="KW-1185">Reference proteome</keyword>
<reference evidence="1 2" key="1">
    <citation type="submission" date="2021-01" db="EMBL/GenBank/DDBJ databases">
        <title>Actinoplanes sp. nov. LDG1-01 isolated from lichen.</title>
        <authorList>
            <person name="Saeng-In P."/>
            <person name="Phongsopitanun W."/>
            <person name="Kanchanasin P."/>
            <person name="Yuki M."/>
            <person name="Kudo T."/>
            <person name="Ohkuma M."/>
            <person name="Tanasupawat S."/>
        </authorList>
    </citation>
    <scope>NUCLEOTIDE SEQUENCE [LARGE SCALE GENOMIC DNA]</scope>
    <source>
        <strain evidence="1 2">LDG1-01</strain>
    </source>
</reference>
<accession>A0ABS1VU80</accession>
<dbReference type="RefSeq" id="WP_202994656.1">
    <property type="nucleotide sequence ID" value="NZ_JAENHO010000008.1"/>
</dbReference>
<evidence type="ECO:0000313" key="2">
    <source>
        <dbReference type="Proteomes" id="UP000598996"/>
    </source>
</evidence>
<comment type="caution">
    <text evidence="1">The sequence shown here is derived from an EMBL/GenBank/DDBJ whole genome shotgun (WGS) entry which is preliminary data.</text>
</comment>
<name>A0ABS1VU80_9ACTN</name>
<organism evidence="1 2">
    <name type="scientific">Paractinoplanes lichenicola</name>
    <dbReference type="NCBI Taxonomy" id="2802976"/>
    <lineage>
        <taxon>Bacteria</taxon>
        <taxon>Bacillati</taxon>
        <taxon>Actinomycetota</taxon>
        <taxon>Actinomycetes</taxon>
        <taxon>Micromonosporales</taxon>
        <taxon>Micromonosporaceae</taxon>
        <taxon>Paractinoplanes</taxon>
    </lineage>
</organism>
<dbReference type="EMBL" id="JAENHO010000008">
    <property type="protein sequence ID" value="MBL7258010.1"/>
    <property type="molecule type" value="Genomic_DNA"/>
</dbReference>
<protein>
    <submittedName>
        <fullName evidence="1">Uncharacterized protein</fullName>
    </submittedName>
</protein>
<gene>
    <name evidence="1" type="ORF">JKJ07_27260</name>
</gene>
<dbReference type="SUPFAM" id="SSF55931">
    <property type="entry name" value="Glutamine synthetase/guanido kinase"/>
    <property type="match status" value="1"/>
</dbReference>